<dbReference type="Proteomes" id="UP001305746">
    <property type="component" value="Unassembled WGS sequence"/>
</dbReference>
<dbReference type="InterPro" id="IPR000160">
    <property type="entry name" value="GGDEF_dom"/>
</dbReference>
<dbReference type="Pfam" id="PF00990">
    <property type="entry name" value="GGDEF"/>
    <property type="match status" value="1"/>
</dbReference>
<feature type="transmembrane region" description="Helical" evidence="3">
    <location>
        <begin position="227"/>
        <end position="248"/>
    </location>
</feature>
<feature type="transmembrane region" description="Helical" evidence="3">
    <location>
        <begin position="255"/>
        <end position="279"/>
    </location>
</feature>
<dbReference type="PROSITE" id="PS50887">
    <property type="entry name" value="GGDEF"/>
    <property type="match status" value="1"/>
</dbReference>
<keyword evidence="6" id="KW-1185">Reference proteome</keyword>
<dbReference type="InterPro" id="IPR029787">
    <property type="entry name" value="Nucleotide_cyclase"/>
</dbReference>
<keyword evidence="3" id="KW-0472">Membrane</keyword>
<feature type="transmembrane region" description="Helical" evidence="3">
    <location>
        <begin position="167"/>
        <end position="185"/>
    </location>
</feature>
<dbReference type="EMBL" id="JAYDCJ010000003">
    <property type="protein sequence ID" value="MEA1079884.1"/>
    <property type="molecule type" value="Genomic_DNA"/>
</dbReference>
<organism evidence="5 6">
    <name type="scientific">Marinobacter qingdaonensis</name>
    <dbReference type="NCBI Taxonomy" id="3108486"/>
    <lineage>
        <taxon>Bacteria</taxon>
        <taxon>Pseudomonadati</taxon>
        <taxon>Pseudomonadota</taxon>
        <taxon>Gammaproteobacteria</taxon>
        <taxon>Pseudomonadales</taxon>
        <taxon>Marinobacteraceae</taxon>
        <taxon>Marinobacter</taxon>
    </lineage>
</organism>
<dbReference type="CDD" id="cd01949">
    <property type="entry name" value="GGDEF"/>
    <property type="match status" value="1"/>
</dbReference>
<dbReference type="SUPFAM" id="SSF55073">
    <property type="entry name" value="Nucleotide cyclase"/>
    <property type="match status" value="1"/>
</dbReference>
<evidence type="ECO:0000256" key="2">
    <source>
        <dbReference type="ARBA" id="ARBA00034247"/>
    </source>
</evidence>
<dbReference type="PANTHER" id="PTHR45138:SF9">
    <property type="entry name" value="DIGUANYLATE CYCLASE DGCM-RELATED"/>
    <property type="match status" value="1"/>
</dbReference>
<comment type="caution">
    <text evidence="5">The sequence shown here is derived from an EMBL/GenBank/DDBJ whole genome shotgun (WGS) entry which is preliminary data.</text>
</comment>
<dbReference type="SUPFAM" id="SSF49785">
    <property type="entry name" value="Galactose-binding domain-like"/>
    <property type="match status" value="1"/>
</dbReference>
<dbReference type="NCBIfam" id="TIGR00254">
    <property type="entry name" value="GGDEF"/>
    <property type="match status" value="1"/>
</dbReference>
<accession>A0ABU5NVP2</accession>
<dbReference type="GO" id="GO:0052621">
    <property type="term" value="F:diguanylate cyclase activity"/>
    <property type="evidence" value="ECO:0007669"/>
    <property type="project" value="UniProtKB-EC"/>
</dbReference>
<keyword evidence="5" id="KW-0808">Transferase</keyword>
<feature type="transmembrane region" description="Helical" evidence="3">
    <location>
        <begin position="285"/>
        <end position="304"/>
    </location>
</feature>
<evidence type="ECO:0000256" key="1">
    <source>
        <dbReference type="ARBA" id="ARBA00012528"/>
    </source>
</evidence>
<evidence type="ECO:0000313" key="6">
    <source>
        <dbReference type="Proteomes" id="UP001305746"/>
    </source>
</evidence>
<evidence type="ECO:0000256" key="3">
    <source>
        <dbReference type="SAM" id="Phobius"/>
    </source>
</evidence>
<protein>
    <recommendedName>
        <fullName evidence="1">diguanylate cyclase</fullName>
        <ecNumber evidence="1">2.7.7.65</ecNumber>
    </recommendedName>
</protein>
<evidence type="ECO:0000313" key="5">
    <source>
        <dbReference type="EMBL" id="MEA1079884.1"/>
    </source>
</evidence>
<comment type="catalytic activity">
    <reaction evidence="2">
        <text>2 GTP = 3',3'-c-di-GMP + 2 diphosphate</text>
        <dbReference type="Rhea" id="RHEA:24898"/>
        <dbReference type="ChEBI" id="CHEBI:33019"/>
        <dbReference type="ChEBI" id="CHEBI:37565"/>
        <dbReference type="ChEBI" id="CHEBI:58805"/>
        <dbReference type="EC" id="2.7.7.65"/>
    </reaction>
</comment>
<dbReference type="InterPro" id="IPR008979">
    <property type="entry name" value="Galactose-bd-like_sf"/>
</dbReference>
<dbReference type="Gene3D" id="3.30.70.270">
    <property type="match status" value="1"/>
</dbReference>
<dbReference type="SMART" id="SM00267">
    <property type="entry name" value="GGDEF"/>
    <property type="match status" value="1"/>
</dbReference>
<gene>
    <name evidence="5" type="ORF">U5822_04355</name>
</gene>
<feature type="domain" description="GGDEF" evidence="4">
    <location>
        <begin position="606"/>
        <end position="740"/>
    </location>
</feature>
<name>A0ABU5NVP2_9GAMM</name>
<feature type="transmembrane region" description="Helical" evidence="3">
    <location>
        <begin position="197"/>
        <end position="221"/>
    </location>
</feature>
<keyword evidence="5" id="KW-0548">Nucleotidyltransferase</keyword>
<dbReference type="InterPro" id="IPR050469">
    <property type="entry name" value="Diguanylate_Cyclase"/>
</dbReference>
<dbReference type="EC" id="2.7.7.65" evidence="1"/>
<feature type="transmembrane region" description="Helical" evidence="3">
    <location>
        <begin position="316"/>
        <end position="339"/>
    </location>
</feature>
<dbReference type="RefSeq" id="WP_322854404.1">
    <property type="nucleotide sequence ID" value="NZ_JAYDCJ010000003.1"/>
</dbReference>
<keyword evidence="3" id="KW-0812">Transmembrane</keyword>
<keyword evidence="3" id="KW-1133">Transmembrane helix</keyword>
<feature type="transmembrane region" description="Helical" evidence="3">
    <location>
        <begin position="345"/>
        <end position="366"/>
    </location>
</feature>
<sequence>MVLALPGPVTAAPHPLAEGWEYRWGDSPLGPDGVPEWTRAEAPGDWQVIGFPSNPPNREGREQVWFRVPLPEGSWQEPVLYIYSVDIIVQVYLDGKQIYQYGTFDEQGRGRFEGWPWHAIPLPEDFANKTAYFRVFSDYTDIGLWGEVAVIGQSELVLFLLKESLNALIVGGVALLFALLALVFAPLQGDRKSLASLALFALAAAIMLVAESQASLLLLYQPLFWDYLAAGSYYMLPVALALMLAQWLSDHRPRLITLIWQCHLVYLVVALGLALTGLVDLSSTFPVFDALLLVSLLGMTLVLAQRYRDLSNEQQLLVIAFGLFAGLLIVDMAVAHGYLPWSRVPVSWGILAFLLAVVVISLKHYARTQRALKQLTVSLERKVAERTARAEALARREQARVRMLTFENEKNRVLGDIITGLQDCLSLAQAFGLLVQNLPDLCSPLRGALYRRRSGNLFDRLTLWGVEGERSSLPPRLDERTGVPLPSSVPSAAGLTDGESFDRAVTGHLCFWMNVESVDEGVVTEAVVLLERDGLFESEESGYGMARLFTALDQAIQRIGITLSSIALREELQKFSYEDALTGLKNRRYFDQLFEHQCAVAVRSQMPLSLLVVDIDHFKDFNDTHGHEAGDCALRAIAGVLHRQFRESDIVCRYGGEEFVVILPGAHTADARERAETLCRVAAKTPLLFEDKTLAPVTVSVGAASWPESCTSPEQLLTLADQALYRAKHDGRNRVWIHGGQAA</sequence>
<dbReference type="PANTHER" id="PTHR45138">
    <property type="entry name" value="REGULATORY COMPONENTS OF SENSORY TRANSDUCTION SYSTEM"/>
    <property type="match status" value="1"/>
</dbReference>
<proteinExistence type="predicted"/>
<reference evidence="5 6" key="1">
    <citation type="submission" date="2023-12" db="EMBL/GenBank/DDBJ databases">
        <title>Marinobacter qingdaonensis sp. nov., isolated from the intertidal sediment of Qingdao, PR China.</title>
        <authorList>
            <person name="Li Y."/>
        </authorList>
    </citation>
    <scope>NUCLEOTIDE SEQUENCE [LARGE SCALE GENOMIC DNA]</scope>
    <source>
        <strain evidence="5 6">ASW11-75</strain>
    </source>
</reference>
<dbReference type="InterPro" id="IPR043128">
    <property type="entry name" value="Rev_trsase/Diguanyl_cyclase"/>
</dbReference>
<evidence type="ECO:0000259" key="4">
    <source>
        <dbReference type="PROSITE" id="PS50887"/>
    </source>
</evidence>